<dbReference type="AlphaFoldDB" id="A0A5N7DI29"/>
<dbReference type="RefSeq" id="XP_031943396.1">
    <property type="nucleotide sequence ID" value="XM_032081484.1"/>
</dbReference>
<evidence type="ECO:0000313" key="2">
    <source>
        <dbReference type="EMBL" id="KAE8406077.1"/>
    </source>
</evidence>
<protein>
    <recommendedName>
        <fullName evidence="4">Secreted protein</fullName>
    </recommendedName>
</protein>
<accession>A0A5N7DI29</accession>
<name>A0A5N7DI29_9EURO</name>
<dbReference type="EMBL" id="ML736756">
    <property type="protein sequence ID" value="KAE8406077.1"/>
    <property type="molecule type" value="Genomic_DNA"/>
</dbReference>
<keyword evidence="3" id="KW-1185">Reference proteome</keyword>
<feature type="chain" id="PRO_5024850691" description="Secreted protein" evidence="1">
    <location>
        <begin position="21"/>
        <end position="104"/>
    </location>
</feature>
<feature type="signal peptide" evidence="1">
    <location>
        <begin position="1"/>
        <end position="20"/>
    </location>
</feature>
<sequence>MALILHPFFVLLRSIPHATSRSSCWNSVLLNQFFCASKPQERGSYHTSGLSSSRHKCKPFACPLWRDIMVNPIVRHPTLTYSNTTKQAKLYDAALPRFPLKSME</sequence>
<keyword evidence="1" id="KW-0732">Signal</keyword>
<proteinExistence type="predicted"/>
<dbReference type="GeneID" id="43666175"/>
<reference evidence="2 3" key="1">
    <citation type="submission" date="2019-04" db="EMBL/GenBank/DDBJ databases">
        <authorList>
            <consortium name="DOE Joint Genome Institute"/>
            <person name="Mondo S."/>
            <person name="Kjaerbolling I."/>
            <person name="Vesth T."/>
            <person name="Frisvad J.C."/>
            <person name="Nybo J.L."/>
            <person name="Theobald S."/>
            <person name="Kildgaard S."/>
            <person name="Isbrandt T."/>
            <person name="Kuo A."/>
            <person name="Sato A."/>
            <person name="Lyhne E.K."/>
            <person name="Kogle M.E."/>
            <person name="Wiebenga A."/>
            <person name="Kun R.S."/>
            <person name="Lubbers R.J."/>
            <person name="Makela M.R."/>
            <person name="Barry K."/>
            <person name="Chovatia M."/>
            <person name="Clum A."/>
            <person name="Daum C."/>
            <person name="Haridas S."/>
            <person name="He G."/>
            <person name="LaButti K."/>
            <person name="Lipzen A."/>
            <person name="Riley R."/>
            <person name="Salamov A."/>
            <person name="Simmons B.A."/>
            <person name="Magnuson J.K."/>
            <person name="Henrissat B."/>
            <person name="Mortensen U.H."/>
            <person name="Larsen T.O."/>
            <person name="Devries R.P."/>
            <person name="Grigoriev I.V."/>
            <person name="Machida M."/>
            <person name="Baker S.E."/>
            <person name="Andersen M.R."/>
            <person name="Cantor M.N."/>
            <person name="Hua S.X."/>
        </authorList>
    </citation>
    <scope>NUCLEOTIDE SEQUENCE [LARGE SCALE GENOMIC DNA]</scope>
    <source>
        <strain evidence="2 3">CBS 119388</strain>
    </source>
</reference>
<dbReference type="Proteomes" id="UP000325579">
    <property type="component" value="Unassembled WGS sequence"/>
</dbReference>
<organism evidence="2 3">
    <name type="scientific">Aspergillus pseudonomiae</name>
    <dbReference type="NCBI Taxonomy" id="1506151"/>
    <lineage>
        <taxon>Eukaryota</taxon>
        <taxon>Fungi</taxon>
        <taxon>Dikarya</taxon>
        <taxon>Ascomycota</taxon>
        <taxon>Pezizomycotina</taxon>
        <taxon>Eurotiomycetes</taxon>
        <taxon>Eurotiomycetidae</taxon>
        <taxon>Eurotiales</taxon>
        <taxon>Aspergillaceae</taxon>
        <taxon>Aspergillus</taxon>
        <taxon>Aspergillus subgen. Circumdati</taxon>
    </lineage>
</organism>
<gene>
    <name evidence="2" type="ORF">BDV37DRAFT_243964</name>
</gene>
<evidence type="ECO:0000313" key="3">
    <source>
        <dbReference type="Proteomes" id="UP000325579"/>
    </source>
</evidence>
<evidence type="ECO:0000256" key="1">
    <source>
        <dbReference type="SAM" id="SignalP"/>
    </source>
</evidence>
<evidence type="ECO:0008006" key="4">
    <source>
        <dbReference type="Google" id="ProtNLM"/>
    </source>
</evidence>